<dbReference type="Pfam" id="PF00580">
    <property type="entry name" value="UvrD-helicase"/>
    <property type="match status" value="1"/>
</dbReference>
<evidence type="ECO:0000256" key="5">
    <source>
        <dbReference type="ARBA" id="ARBA00022840"/>
    </source>
</evidence>
<evidence type="ECO:0000256" key="1">
    <source>
        <dbReference type="ARBA" id="ARBA00009922"/>
    </source>
</evidence>
<evidence type="ECO:0000259" key="11">
    <source>
        <dbReference type="PROSITE" id="PS51198"/>
    </source>
</evidence>
<accession>A0AAP4EE77</accession>
<dbReference type="EMBL" id="JARVUX010000001">
    <property type="protein sequence ID" value="MDH2334699.1"/>
    <property type="molecule type" value="Genomic_DNA"/>
</dbReference>
<dbReference type="EC" id="5.6.2.4" evidence="8"/>
<keyword evidence="4 10" id="KW-0347">Helicase</keyword>
<dbReference type="PANTHER" id="PTHR11070">
    <property type="entry name" value="UVRD / RECB / PCRA DNA HELICASE FAMILY MEMBER"/>
    <property type="match status" value="1"/>
</dbReference>
<dbReference type="GO" id="GO:0005524">
    <property type="term" value="F:ATP binding"/>
    <property type="evidence" value="ECO:0007669"/>
    <property type="project" value="UniProtKB-UniRule"/>
</dbReference>
<dbReference type="SUPFAM" id="SSF52540">
    <property type="entry name" value="P-loop containing nucleoside triphosphate hydrolases"/>
    <property type="match status" value="1"/>
</dbReference>
<proteinExistence type="inferred from homology"/>
<dbReference type="RefSeq" id="WP_279856609.1">
    <property type="nucleotide sequence ID" value="NZ_JARVUX010000001.1"/>
</dbReference>
<dbReference type="PROSITE" id="PS51198">
    <property type="entry name" value="UVRD_HELICASE_ATP_BIND"/>
    <property type="match status" value="1"/>
</dbReference>
<dbReference type="InterPro" id="IPR014016">
    <property type="entry name" value="UvrD-like_ATP-bd"/>
</dbReference>
<name>A0AAP4EE77_CLOPF</name>
<keyword evidence="6" id="KW-0413">Isomerase</keyword>
<dbReference type="GO" id="GO:0003677">
    <property type="term" value="F:DNA binding"/>
    <property type="evidence" value="ECO:0007669"/>
    <property type="project" value="InterPro"/>
</dbReference>
<evidence type="ECO:0000313" key="13">
    <source>
        <dbReference type="Proteomes" id="UP001222958"/>
    </source>
</evidence>
<evidence type="ECO:0000313" key="12">
    <source>
        <dbReference type="EMBL" id="MDH2334699.1"/>
    </source>
</evidence>
<keyword evidence="5 10" id="KW-0067">ATP-binding</keyword>
<dbReference type="Pfam" id="PF13361">
    <property type="entry name" value="UvrD_C"/>
    <property type="match status" value="1"/>
</dbReference>
<dbReference type="GO" id="GO:0005829">
    <property type="term" value="C:cytosol"/>
    <property type="evidence" value="ECO:0007669"/>
    <property type="project" value="TreeGrafter"/>
</dbReference>
<evidence type="ECO:0000256" key="8">
    <source>
        <dbReference type="ARBA" id="ARBA00034808"/>
    </source>
</evidence>
<dbReference type="InterPro" id="IPR000212">
    <property type="entry name" value="DNA_helicase_UvrD/REP"/>
</dbReference>
<dbReference type="Proteomes" id="UP001222958">
    <property type="component" value="Unassembled WGS sequence"/>
</dbReference>
<keyword evidence="3 10" id="KW-0378">Hydrolase</keyword>
<evidence type="ECO:0000256" key="6">
    <source>
        <dbReference type="ARBA" id="ARBA00023235"/>
    </source>
</evidence>
<evidence type="ECO:0000256" key="2">
    <source>
        <dbReference type="ARBA" id="ARBA00022741"/>
    </source>
</evidence>
<keyword evidence="2 10" id="KW-0547">Nucleotide-binding</keyword>
<dbReference type="Pfam" id="PF08378">
    <property type="entry name" value="NERD"/>
    <property type="match status" value="1"/>
</dbReference>
<organism evidence="12 13">
    <name type="scientific">Clostridium perfringens</name>
    <dbReference type="NCBI Taxonomy" id="1502"/>
    <lineage>
        <taxon>Bacteria</taxon>
        <taxon>Bacillati</taxon>
        <taxon>Bacillota</taxon>
        <taxon>Clostridia</taxon>
        <taxon>Eubacteriales</taxon>
        <taxon>Clostridiaceae</taxon>
        <taxon>Clostridium</taxon>
    </lineage>
</organism>
<evidence type="ECO:0000256" key="3">
    <source>
        <dbReference type="ARBA" id="ARBA00022801"/>
    </source>
</evidence>
<dbReference type="GO" id="GO:0000725">
    <property type="term" value="P:recombinational repair"/>
    <property type="evidence" value="ECO:0007669"/>
    <property type="project" value="TreeGrafter"/>
</dbReference>
<comment type="catalytic activity">
    <reaction evidence="9">
        <text>ATP + H2O = ADP + phosphate + H(+)</text>
        <dbReference type="Rhea" id="RHEA:13065"/>
        <dbReference type="ChEBI" id="CHEBI:15377"/>
        <dbReference type="ChEBI" id="CHEBI:15378"/>
        <dbReference type="ChEBI" id="CHEBI:30616"/>
        <dbReference type="ChEBI" id="CHEBI:43474"/>
        <dbReference type="ChEBI" id="CHEBI:456216"/>
        <dbReference type="EC" id="5.6.2.4"/>
    </reaction>
</comment>
<dbReference type="Gene3D" id="3.40.50.300">
    <property type="entry name" value="P-loop containing nucleotide triphosphate hydrolases"/>
    <property type="match status" value="2"/>
</dbReference>
<evidence type="ECO:0000256" key="7">
    <source>
        <dbReference type="ARBA" id="ARBA00034617"/>
    </source>
</evidence>
<sequence length="1034" mass="123006">MIKRPNNLFIDDSGENKVYEFLNENFNDEYILYHNYEINGKEFDFFFIHKEFGLFLFEVKKWSGYDITEVCDNNKIKFRNNKLEIEDYEGNPLKQARVYKFNIINKIKKIYGFEPRIMHAVIYPNMNRNIFENKNMEIYTEEIRCILKDDLISKENFIKKLEIIKKLDNYNELTEEQFSNVRELFENNKNNTNEKKQECLIDMSINTNKYSYFLFLRSKDCKDKILLELIKAWKNGTKIYLCSDRVEVIDRFKTLVKDRLFFLERYNEFKIYNSEKKKFIDNIFNMNLYLYKFDDIEKSFYIEDGLIGDSQEVLELIDKRTNFNINQFLLEHFKCNEDIIIEAGAGTGKTYSMISRITYLIYKHKYTSDDISEKIAMITFTNEAANNMKKRLKEYYQNYYLLTQKIEALELVEGIDNINISTIHSLSKFIIDKFSHLIGLGTNASIYSGKYELDKLINKHLNEYKEINYQSKDMIDDIEYRLFKFAEIIRLILEKLEQKNIKLENGYILDDGDDKKCEIIRDILPKIQKDLIEESIEGNKIKLSQIMILILDILNTKSDYIKHTLKLDYLFIDEFQDTDDVQIEIVKRFKDIVKFNLLVVGDIKQCIYRFRGADESAFKKLRGDKPENFKTFELIKNYRTDKKLLDDLNNIFTTWTPKNYLEYNSKLIGIKGLNKNEKAIEEIKYDKSNFEKIFIEVLKNQIDALKIKNKKGKIAILVRTNEEVQNIREIGKANGLNIEADTGNNLFETVAAKDLYKLVIALNFNLDPKCVFGLFNTNYLTSSFDKKELFLIRGDRAKQLEYFNEINSIDKWDKYLEEIKREPVMKVIRDIISDLEPWNIYAFNYEDELDKKRNAIIYKRNLEQLIEWLIQTSNNEYLTINRLVDKLEIAILTGMQLESRAECVDNNIDNIQVICATVHKTKGLEYDTIIMPYCNINKNKKHDIGMVEVLIDDVTKKIGYSFLEDKKIGDKFKRISNNTYKEFQKDELRLKLNEEVRILYVALTRAISKIVYFSDVTNKKKEEIRWQDFINKNL</sequence>
<dbReference type="InterPro" id="IPR014017">
    <property type="entry name" value="DNA_helicase_UvrD-like_C"/>
</dbReference>
<gene>
    <name evidence="12" type="ORF">QDQ28_00695</name>
</gene>
<dbReference type="InterPro" id="IPR027417">
    <property type="entry name" value="P-loop_NTPase"/>
</dbReference>
<dbReference type="GO" id="GO:0043138">
    <property type="term" value="F:3'-5' DNA helicase activity"/>
    <property type="evidence" value="ECO:0007669"/>
    <property type="project" value="UniProtKB-EC"/>
</dbReference>
<reference evidence="12" key="1">
    <citation type="submission" date="2023-04" db="EMBL/GenBank/DDBJ databases">
        <title>Epidemiological investigation of Clostridium perfringens isolated from cattle.</title>
        <authorList>
            <person name="Tian R."/>
        </authorList>
    </citation>
    <scope>NUCLEOTIDE SEQUENCE</scope>
    <source>
        <strain evidence="12">ZWCP172</strain>
    </source>
</reference>
<evidence type="ECO:0000256" key="9">
    <source>
        <dbReference type="ARBA" id="ARBA00048988"/>
    </source>
</evidence>
<dbReference type="GO" id="GO:0016787">
    <property type="term" value="F:hydrolase activity"/>
    <property type="evidence" value="ECO:0007669"/>
    <property type="project" value="UniProtKB-UniRule"/>
</dbReference>
<dbReference type="Gene3D" id="1.10.486.10">
    <property type="entry name" value="PCRA, domain 4"/>
    <property type="match status" value="1"/>
</dbReference>
<dbReference type="Gene3D" id="1.10.10.160">
    <property type="match status" value="1"/>
</dbReference>
<evidence type="ECO:0000256" key="4">
    <source>
        <dbReference type="ARBA" id="ARBA00022806"/>
    </source>
</evidence>
<comment type="catalytic activity">
    <reaction evidence="7">
        <text>Couples ATP hydrolysis with the unwinding of duplex DNA by translocating in the 3'-5' direction.</text>
        <dbReference type="EC" id="5.6.2.4"/>
    </reaction>
</comment>
<comment type="similarity">
    <text evidence="1">Belongs to the helicase family. UvrD subfamily.</text>
</comment>
<feature type="domain" description="UvrD-like helicase ATP-binding" evidence="11">
    <location>
        <begin position="322"/>
        <end position="641"/>
    </location>
</feature>
<dbReference type="InterPro" id="IPR011528">
    <property type="entry name" value="NERD"/>
</dbReference>
<feature type="binding site" evidence="10">
    <location>
        <begin position="343"/>
        <end position="350"/>
    </location>
    <ligand>
        <name>ATP</name>
        <dbReference type="ChEBI" id="CHEBI:30616"/>
    </ligand>
</feature>
<dbReference type="AlphaFoldDB" id="A0AAP4EE77"/>
<dbReference type="PANTHER" id="PTHR11070:SF67">
    <property type="entry name" value="DNA 3'-5' HELICASE"/>
    <property type="match status" value="1"/>
</dbReference>
<dbReference type="InterPro" id="IPR013986">
    <property type="entry name" value="DExx_box_DNA_helicase_dom_sf"/>
</dbReference>
<comment type="caution">
    <text evidence="12">The sequence shown here is derived from an EMBL/GenBank/DDBJ whole genome shotgun (WGS) entry which is preliminary data.</text>
</comment>
<evidence type="ECO:0000256" key="10">
    <source>
        <dbReference type="PROSITE-ProRule" id="PRU00560"/>
    </source>
</evidence>
<protein>
    <recommendedName>
        <fullName evidence="8">DNA 3'-5' helicase</fullName>
        <ecNumber evidence="8">5.6.2.4</ecNumber>
    </recommendedName>
</protein>